<feature type="transmembrane region" description="Helical" evidence="1">
    <location>
        <begin position="133"/>
        <end position="150"/>
    </location>
</feature>
<feature type="transmembrane region" description="Helical" evidence="1">
    <location>
        <begin position="12"/>
        <end position="34"/>
    </location>
</feature>
<gene>
    <name evidence="2" type="ORF">COC19_04205</name>
</gene>
<accession>A0A2A4MPK0</accession>
<organism evidence="2 3">
    <name type="scientific">SAR86 cluster bacterium</name>
    <dbReference type="NCBI Taxonomy" id="2030880"/>
    <lineage>
        <taxon>Bacteria</taxon>
        <taxon>Pseudomonadati</taxon>
        <taxon>Pseudomonadota</taxon>
        <taxon>Gammaproteobacteria</taxon>
        <taxon>SAR86 cluster</taxon>
    </lineage>
</organism>
<feature type="transmembrane region" description="Helical" evidence="1">
    <location>
        <begin position="98"/>
        <end position="121"/>
    </location>
</feature>
<evidence type="ECO:0000256" key="1">
    <source>
        <dbReference type="SAM" id="Phobius"/>
    </source>
</evidence>
<keyword evidence="1" id="KW-0472">Membrane</keyword>
<sequence length="163" mass="18019">MSQTTSYTKRCAVTGALALVSMIIIAIVMTAAILEIMLGDYFKGEFSYHSLAPLAWLIPIAPCFAALNRLKNMLFRFAEGELFTHRNAEDIKYIASKAMITVVLMVFLVPGLYAVISYGWTGSWWIDLEPGDSGALLLASVLWLFGWLVAEGTKLQSENKGFI</sequence>
<dbReference type="Proteomes" id="UP000218172">
    <property type="component" value="Unassembled WGS sequence"/>
</dbReference>
<evidence type="ECO:0008006" key="4">
    <source>
        <dbReference type="Google" id="ProtNLM"/>
    </source>
</evidence>
<evidence type="ECO:0000313" key="2">
    <source>
        <dbReference type="EMBL" id="PCH61788.1"/>
    </source>
</evidence>
<keyword evidence="1" id="KW-1133">Transmembrane helix</keyword>
<evidence type="ECO:0000313" key="3">
    <source>
        <dbReference type="Proteomes" id="UP000218172"/>
    </source>
</evidence>
<protein>
    <recommendedName>
        <fullName evidence="4">DUF2975 domain-containing protein</fullName>
    </recommendedName>
</protein>
<proteinExistence type="predicted"/>
<name>A0A2A4MPK0_9GAMM</name>
<comment type="caution">
    <text evidence="2">The sequence shown here is derived from an EMBL/GenBank/DDBJ whole genome shotgun (WGS) entry which is preliminary data.</text>
</comment>
<keyword evidence="1" id="KW-0812">Transmembrane</keyword>
<dbReference type="AlphaFoldDB" id="A0A2A4MPK0"/>
<dbReference type="EMBL" id="NVQR01000058">
    <property type="protein sequence ID" value="PCH61788.1"/>
    <property type="molecule type" value="Genomic_DNA"/>
</dbReference>
<reference evidence="3" key="1">
    <citation type="submission" date="2017-08" db="EMBL/GenBank/DDBJ databases">
        <title>A dynamic microbial community with high functional redundancy inhabits the cold, oxic subseafloor aquifer.</title>
        <authorList>
            <person name="Tully B.J."/>
            <person name="Wheat C.G."/>
            <person name="Glazer B.T."/>
            <person name="Huber J.A."/>
        </authorList>
    </citation>
    <scope>NUCLEOTIDE SEQUENCE [LARGE SCALE GENOMIC DNA]</scope>
</reference>
<feature type="transmembrane region" description="Helical" evidence="1">
    <location>
        <begin position="46"/>
        <end position="67"/>
    </location>
</feature>